<sequence length="494" mass="54496">MGEPLQLISCEAEGKFEIGQEACRVLRSLTGPICVIAVCGRARQGKSFILNRIAGTAGGQGFEVGPTQRPCTKGLWMWSAPIPRVTPDGQEFNVILLDTEGIDAYDQTRQYSTQIFSIALLLSNLFIYNQMGGIDEVALDRLSLVTEVSKHIRKRAGDYGSDAQCLHDLGECAPQFLWLLRDFFLDLKSEDGAECTADDYLEMALHNVQGTSESVVAKNEVRRSICSLFPRRRCVTLVRPVHDETQLQQLGQLDPDLLRPEFTKGMDDLMENIFQLAGPKIQGGIMLTGPLLAGIAQTYVTAINGGVVPTISTTWQGVSEQECSRAVDLAEASYANAFPEDTAPEVEDMAVAHALALEIALQTFRDTAAGDEQTKRKFEERLRLSVEAVHTRRRDAAFRVSLRQNEELLEALVERLQETLLAEDTPVDTLAQVVHEQLEEYKQAAQGPGKWEQLAERVPGVVAKLAQDRLVVEATAASCAQDMLRAEARPQLNP</sequence>
<organism evidence="6 7">
    <name type="scientific">Cymbomonas tetramitiformis</name>
    <dbReference type="NCBI Taxonomy" id="36881"/>
    <lineage>
        <taxon>Eukaryota</taxon>
        <taxon>Viridiplantae</taxon>
        <taxon>Chlorophyta</taxon>
        <taxon>Pyramimonadophyceae</taxon>
        <taxon>Pyramimonadales</taxon>
        <taxon>Pyramimonadaceae</taxon>
        <taxon>Cymbomonas</taxon>
    </lineage>
</organism>
<dbReference type="InterPro" id="IPR030386">
    <property type="entry name" value="G_GB1_RHD3_dom"/>
</dbReference>
<protein>
    <recommendedName>
        <fullName evidence="5">GB1/RHD3-type G domain-containing protein</fullName>
    </recommendedName>
</protein>
<dbReference type="PANTHER" id="PTHR10751">
    <property type="entry name" value="GUANYLATE BINDING PROTEIN"/>
    <property type="match status" value="1"/>
</dbReference>
<dbReference type="InterPro" id="IPR003191">
    <property type="entry name" value="Guanylate-bd/ATL_C"/>
</dbReference>
<dbReference type="InterPro" id="IPR027417">
    <property type="entry name" value="P-loop_NTPase"/>
</dbReference>
<evidence type="ECO:0000256" key="4">
    <source>
        <dbReference type="PROSITE-ProRule" id="PRU01052"/>
    </source>
</evidence>
<dbReference type="Gene3D" id="3.40.50.300">
    <property type="entry name" value="P-loop containing nucleotide triphosphate hydrolases"/>
    <property type="match status" value="1"/>
</dbReference>
<dbReference type="SUPFAM" id="SSF52540">
    <property type="entry name" value="P-loop containing nucleoside triphosphate hydrolases"/>
    <property type="match status" value="1"/>
</dbReference>
<evidence type="ECO:0000256" key="1">
    <source>
        <dbReference type="ARBA" id="ARBA00022741"/>
    </source>
</evidence>
<dbReference type="Pfam" id="PF02841">
    <property type="entry name" value="GBP_C"/>
    <property type="match status" value="1"/>
</dbReference>
<evidence type="ECO:0000313" key="6">
    <source>
        <dbReference type="EMBL" id="KAK3240117.1"/>
    </source>
</evidence>
<evidence type="ECO:0000256" key="3">
    <source>
        <dbReference type="ARBA" id="ARBA00023134"/>
    </source>
</evidence>
<dbReference type="EMBL" id="LGRX02033735">
    <property type="protein sequence ID" value="KAK3240117.1"/>
    <property type="molecule type" value="Genomic_DNA"/>
</dbReference>
<dbReference type="AlphaFoldDB" id="A0AAE0BQZ3"/>
<dbReference type="SUPFAM" id="SSF48340">
    <property type="entry name" value="Interferon-induced guanylate-binding protein 1 (GBP1), C-terminal domain"/>
    <property type="match status" value="1"/>
</dbReference>
<dbReference type="Pfam" id="PF02263">
    <property type="entry name" value="GBP"/>
    <property type="match status" value="1"/>
</dbReference>
<feature type="domain" description="GB1/RHD3-type G" evidence="5">
    <location>
        <begin position="30"/>
        <end position="279"/>
    </location>
</feature>
<keyword evidence="7" id="KW-1185">Reference proteome</keyword>
<keyword evidence="3" id="KW-0342">GTP-binding</keyword>
<dbReference type="PROSITE" id="PS51715">
    <property type="entry name" value="G_GB1_RHD3"/>
    <property type="match status" value="1"/>
</dbReference>
<dbReference type="CDD" id="cd01851">
    <property type="entry name" value="GBP"/>
    <property type="match status" value="1"/>
</dbReference>
<dbReference type="Gene3D" id="1.20.1000.10">
    <property type="entry name" value="Guanylate-binding protein, C-terminal domain"/>
    <property type="match status" value="1"/>
</dbReference>
<dbReference type="InterPro" id="IPR015894">
    <property type="entry name" value="Guanylate-bd_N"/>
</dbReference>
<dbReference type="GO" id="GO:0005525">
    <property type="term" value="F:GTP binding"/>
    <property type="evidence" value="ECO:0007669"/>
    <property type="project" value="UniProtKB-KW"/>
</dbReference>
<keyword evidence="2" id="KW-0378">Hydrolase</keyword>
<keyword evidence="1" id="KW-0547">Nucleotide-binding</keyword>
<proteinExistence type="inferred from homology"/>
<dbReference type="GO" id="GO:0003924">
    <property type="term" value="F:GTPase activity"/>
    <property type="evidence" value="ECO:0007669"/>
    <property type="project" value="InterPro"/>
</dbReference>
<evidence type="ECO:0000259" key="5">
    <source>
        <dbReference type="PROSITE" id="PS51715"/>
    </source>
</evidence>
<comment type="similarity">
    <text evidence="4">Belongs to the TRAFAC class dynamin-like GTPase superfamily. GB1/RHD3 GTPase family.</text>
</comment>
<comment type="caution">
    <text evidence="6">The sequence shown here is derived from an EMBL/GenBank/DDBJ whole genome shotgun (WGS) entry which is preliminary data.</text>
</comment>
<dbReference type="InterPro" id="IPR036543">
    <property type="entry name" value="Guanylate-bd_C_sf"/>
</dbReference>
<name>A0AAE0BQZ3_9CHLO</name>
<gene>
    <name evidence="6" type="ORF">CYMTET_50016</name>
</gene>
<accession>A0AAE0BQZ3</accession>
<evidence type="ECO:0000313" key="7">
    <source>
        <dbReference type="Proteomes" id="UP001190700"/>
    </source>
</evidence>
<reference evidence="6 7" key="1">
    <citation type="journal article" date="2015" name="Genome Biol. Evol.">
        <title>Comparative Genomics of a Bacterivorous Green Alga Reveals Evolutionary Causalities and Consequences of Phago-Mixotrophic Mode of Nutrition.</title>
        <authorList>
            <person name="Burns J.A."/>
            <person name="Paasch A."/>
            <person name="Narechania A."/>
            <person name="Kim E."/>
        </authorList>
    </citation>
    <scope>NUCLEOTIDE SEQUENCE [LARGE SCALE GENOMIC DNA]</scope>
    <source>
        <strain evidence="6 7">PLY_AMNH</strain>
    </source>
</reference>
<evidence type="ECO:0000256" key="2">
    <source>
        <dbReference type="ARBA" id="ARBA00022801"/>
    </source>
</evidence>
<dbReference type="Proteomes" id="UP001190700">
    <property type="component" value="Unassembled WGS sequence"/>
</dbReference>